<protein>
    <submittedName>
        <fullName evidence="1">Uncharacterized protein</fullName>
    </submittedName>
</protein>
<evidence type="ECO:0000313" key="1">
    <source>
        <dbReference type="EMBL" id="TKB48299.1"/>
    </source>
</evidence>
<dbReference type="Proteomes" id="UP000305674">
    <property type="component" value="Unassembled WGS sequence"/>
</dbReference>
<comment type="caution">
    <text evidence="1">The sequence shown here is derived from an EMBL/GenBank/DDBJ whole genome shotgun (WGS) entry which is preliminary data.</text>
</comment>
<gene>
    <name evidence="1" type="ORF">FCL40_13190</name>
</gene>
<keyword evidence="2" id="KW-1185">Reference proteome</keyword>
<dbReference type="RefSeq" id="WP_136853770.1">
    <property type="nucleotide sequence ID" value="NZ_SWCI01000008.1"/>
</dbReference>
<evidence type="ECO:0000313" key="2">
    <source>
        <dbReference type="Proteomes" id="UP000305674"/>
    </source>
</evidence>
<sequence>MATEKTVNQDIAPHPLEQRLEAAAAKPIRIAVNPGSAAEPDFDALVRDQRVDASALYPLISATRFDAVLDKFDVQGQPSEEVAQFQARIEEFILASEINPLLQDARVACNNDLCLAEFSSLSGPQLQGFVQEFLSGAESPLHPGGTVTRYEREGDGRHCIRLAFNSDPEIVALMMPR</sequence>
<dbReference type="AlphaFoldDB" id="A0A4U1BEA7"/>
<accession>A0A4U1BEA7</accession>
<reference evidence="1 2" key="1">
    <citation type="submission" date="2019-04" db="EMBL/GenBank/DDBJ databases">
        <authorList>
            <person name="Hwang J.C."/>
        </authorList>
    </citation>
    <scope>NUCLEOTIDE SEQUENCE [LARGE SCALE GENOMIC DNA]</scope>
    <source>
        <strain evidence="1 2">IMCC35001</strain>
    </source>
</reference>
<name>A0A4U1BEA7_9GAMM</name>
<organism evidence="1 2">
    <name type="scientific">Ferrimonas sediminicola</name>
    <dbReference type="NCBI Taxonomy" id="2569538"/>
    <lineage>
        <taxon>Bacteria</taxon>
        <taxon>Pseudomonadati</taxon>
        <taxon>Pseudomonadota</taxon>
        <taxon>Gammaproteobacteria</taxon>
        <taxon>Alteromonadales</taxon>
        <taxon>Ferrimonadaceae</taxon>
        <taxon>Ferrimonas</taxon>
    </lineage>
</organism>
<proteinExistence type="predicted"/>
<dbReference type="EMBL" id="SWCI01000008">
    <property type="protein sequence ID" value="TKB48299.1"/>
    <property type="molecule type" value="Genomic_DNA"/>
</dbReference>
<dbReference type="OrthoDB" id="6411507at2"/>